<name>A0A919W9P1_9ACTN</name>
<gene>
    <name evidence="1" type="ORF">Ato02nite_079990</name>
</gene>
<dbReference type="RefSeq" id="WP_213011875.1">
    <property type="nucleotide sequence ID" value="NZ_BOQN01000107.1"/>
</dbReference>
<sequence length="98" mass="9988">MAAIIYLEAPQGVGIVAGVSARLVLVTTAVLLAGCAADHAGQGGDYTPTVAESTAQRQAREHADKQPAAYARLAERWKAEGLMPAPEAPATPGSVPPI</sequence>
<dbReference type="EMBL" id="BOQN01000107">
    <property type="protein sequence ID" value="GIM96206.1"/>
    <property type="molecule type" value="Genomic_DNA"/>
</dbReference>
<evidence type="ECO:0000313" key="1">
    <source>
        <dbReference type="EMBL" id="GIM96206.1"/>
    </source>
</evidence>
<comment type="caution">
    <text evidence="1">The sequence shown here is derived from an EMBL/GenBank/DDBJ whole genome shotgun (WGS) entry which is preliminary data.</text>
</comment>
<dbReference type="Proteomes" id="UP000677082">
    <property type="component" value="Unassembled WGS sequence"/>
</dbReference>
<protein>
    <submittedName>
        <fullName evidence="1">Uncharacterized protein</fullName>
    </submittedName>
</protein>
<dbReference type="AlphaFoldDB" id="A0A919W9P1"/>
<evidence type="ECO:0000313" key="2">
    <source>
        <dbReference type="Proteomes" id="UP000677082"/>
    </source>
</evidence>
<proteinExistence type="predicted"/>
<keyword evidence="2" id="KW-1185">Reference proteome</keyword>
<organism evidence="1 2">
    <name type="scientific">Paractinoplanes toevensis</name>
    <dbReference type="NCBI Taxonomy" id="571911"/>
    <lineage>
        <taxon>Bacteria</taxon>
        <taxon>Bacillati</taxon>
        <taxon>Actinomycetota</taxon>
        <taxon>Actinomycetes</taxon>
        <taxon>Micromonosporales</taxon>
        <taxon>Micromonosporaceae</taxon>
        <taxon>Paractinoplanes</taxon>
    </lineage>
</organism>
<accession>A0A919W9P1</accession>
<reference evidence="1 2" key="1">
    <citation type="submission" date="2021-03" db="EMBL/GenBank/DDBJ databases">
        <title>Whole genome shotgun sequence of Actinoplanes toevensis NBRC 105298.</title>
        <authorList>
            <person name="Komaki H."/>
            <person name="Tamura T."/>
        </authorList>
    </citation>
    <scope>NUCLEOTIDE SEQUENCE [LARGE SCALE GENOMIC DNA]</scope>
    <source>
        <strain evidence="1 2">NBRC 105298</strain>
    </source>
</reference>